<feature type="transmembrane region" description="Helical" evidence="6">
    <location>
        <begin position="54"/>
        <end position="76"/>
    </location>
</feature>
<keyword evidence="4 6" id="KW-1133">Transmembrane helix</keyword>
<evidence type="ECO:0000256" key="5">
    <source>
        <dbReference type="ARBA" id="ARBA00023136"/>
    </source>
</evidence>
<feature type="transmembrane region" description="Helical" evidence="6">
    <location>
        <begin position="329"/>
        <end position="351"/>
    </location>
</feature>
<evidence type="ECO:0000256" key="1">
    <source>
        <dbReference type="ARBA" id="ARBA00004141"/>
    </source>
</evidence>
<feature type="transmembrane region" description="Helical" evidence="6">
    <location>
        <begin position="261"/>
        <end position="281"/>
    </location>
</feature>
<accession>A0A6A5UZW1</accession>
<dbReference type="InterPro" id="IPR005828">
    <property type="entry name" value="MFS_sugar_transport-like"/>
</dbReference>
<feature type="transmembrane region" description="Helical" evidence="6">
    <location>
        <begin position="88"/>
        <end position="105"/>
    </location>
</feature>
<evidence type="ECO:0000259" key="7">
    <source>
        <dbReference type="PROSITE" id="PS50850"/>
    </source>
</evidence>
<dbReference type="EMBL" id="ML976743">
    <property type="protein sequence ID" value="KAF1966597.1"/>
    <property type="molecule type" value="Genomic_DNA"/>
</dbReference>
<protein>
    <submittedName>
        <fullName evidence="8">MFS general substrate transporter</fullName>
    </submittedName>
</protein>
<keyword evidence="5 6" id="KW-0472">Membrane</keyword>
<evidence type="ECO:0000256" key="3">
    <source>
        <dbReference type="ARBA" id="ARBA00022692"/>
    </source>
</evidence>
<dbReference type="AlphaFoldDB" id="A0A6A5UZW1"/>
<dbReference type="SUPFAM" id="SSF103473">
    <property type="entry name" value="MFS general substrate transporter"/>
    <property type="match status" value="1"/>
</dbReference>
<keyword evidence="3 6" id="KW-0812">Transmembrane</keyword>
<name>A0A6A5UZW1_9PLEO</name>
<dbReference type="PROSITE" id="PS50850">
    <property type="entry name" value="MFS"/>
    <property type="match status" value="1"/>
</dbReference>
<dbReference type="OrthoDB" id="6612291at2759"/>
<comment type="subcellular location">
    <subcellularLocation>
        <location evidence="1">Membrane</location>
        <topology evidence="1">Multi-pass membrane protein</topology>
    </subcellularLocation>
</comment>
<feature type="transmembrane region" description="Helical" evidence="6">
    <location>
        <begin position="231"/>
        <end position="249"/>
    </location>
</feature>
<comment type="similarity">
    <text evidence="2">Belongs to the major facilitator superfamily. Sugar transporter (TC 2.A.1.1) family.</text>
</comment>
<dbReference type="PANTHER" id="PTHR48022">
    <property type="entry name" value="PLASTIDIC GLUCOSE TRANSPORTER 4"/>
    <property type="match status" value="1"/>
</dbReference>
<proteinExistence type="inferred from homology"/>
<dbReference type="GO" id="GO:0005351">
    <property type="term" value="F:carbohydrate:proton symporter activity"/>
    <property type="evidence" value="ECO:0007669"/>
    <property type="project" value="TreeGrafter"/>
</dbReference>
<keyword evidence="9" id="KW-1185">Reference proteome</keyword>
<dbReference type="Gene3D" id="1.20.1250.20">
    <property type="entry name" value="MFS general substrate transporter like domains"/>
    <property type="match status" value="2"/>
</dbReference>
<gene>
    <name evidence="8" type="ORF">BU23DRAFT_603381</name>
</gene>
<evidence type="ECO:0000313" key="9">
    <source>
        <dbReference type="Proteomes" id="UP000800036"/>
    </source>
</evidence>
<sequence>MYALDPFIRKFGGRQNPSTGIWSLPDSYLSLLNSSTYIGFAFGLVTGNILSGKFGRMTCFLVMCTWAEIGGIILITSQYRWQMVVGRIVAYVYIGMELALVPVLQSELTPAPVHGFIVGTYQSSLALGSLIGALSPRWLLSKGREEEAMHSLRLLREGRYNEEEIEAEFREFKSMLNRTVEKGRFADLIRGANLKRTLIVIGVNIFLQLTGQNFAILYGSVFIKSTGAVDPFAMTSINAGIGIVAVHLWQFHTDKTGSKPLMLLGAILQTCALFTMGGLGTPAAPTLGMRTGIIAVLSIFTFSFSLGWAPLSHVVSAEIPAQHLRDKTYAIGAVFNITIQFAVSFSIPYFINAEM</sequence>
<dbReference type="PANTHER" id="PTHR48022:SF10">
    <property type="entry name" value="MAJOR FACILITATOR SUPERFAMILY (MFS) PROFILE DOMAIN-CONTAINING PROTEIN"/>
    <property type="match status" value="1"/>
</dbReference>
<feature type="domain" description="Major facilitator superfamily (MFS) profile" evidence="7">
    <location>
        <begin position="1"/>
        <end position="355"/>
    </location>
</feature>
<evidence type="ECO:0000256" key="2">
    <source>
        <dbReference type="ARBA" id="ARBA00010992"/>
    </source>
</evidence>
<dbReference type="Proteomes" id="UP000800036">
    <property type="component" value="Unassembled WGS sequence"/>
</dbReference>
<evidence type="ECO:0000313" key="8">
    <source>
        <dbReference type="EMBL" id="KAF1966597.1"/>
    </source>
</evidence>
<dbReference type="InterPro" id="IPR036259">
    <property type="entry name" value="MFS_trans_sf"/>
</dbReference>
<dbReference type="Pfam" id="PF00083">
    <property type="entry name" value="Sugar_tr"/>
    <property type="match status" value="2"/>
</dbReference>
<dbReference type="GO" id="GO:0016020">
    <property type="term" value="C:membrane"/>
    <property type="evidence" value="ECO:0007669"/>
    <property type="project" value="UniProtKB-SubCell"/>
</dbReference>
<organism evidence="8 9">
    <name type="scientific">Bimuria novae-zelandiae CBS 107.79</name>
    <dbReference type="NCBI Taxonomy" id="1447943"/>
    <lineage>
        <taxon>Eukaryota</taxon>
        <taxon>Fungi</taxon>
        <taxon>Dikarya</taxon>
        <taxon>Ascomycota</taxon>
        <taxon>Pezizomycotina</taxon>
        <taxon>Dothideomycetes</taxon>
        <taxon>Pleosporomycetidae</taxon>
        <taxon>Pleosporales</taxon>
        <taxon>Massarineae</taxon>
        <taxon>Didymosphaeriaceae</taxon>
        <taxon>Bimuria</taxon>
    </lineage>
</organism>
<feature type="transmembrane region" description="Helical" evidence="6">
    <location>
        <begin position="287"/>
        <end position="308"/>
    </location>
</feature>
<evidence type="ECO:0000256" key="4">
    <source>
        <dbReference type="ARBA" id="ARBA00022989"/>
    </source>
</evidence>
<dbReference type="InterPro" id="IPR020846">
    <property type="entry name" value="MFS_dom"/>
</dbReference>
<reference evidence="8" key="1">
    <citation type="journal article" date="2020" name="Stud. Mycol.">
        <title>101 Dothideomycetes genomes: a test case for predicting lifestyles and emergence of pathogens.</title>
        <authorList>
            <person name="Haridas S."/>
            <person name="Albert R."/>
            <person name="Binder M."/>
            <person name="Bloem J."/>
            <person name="Labutti K."/>
            <person name="Salamov A."/>
            <person name="Andreopoulos B."/>
            <person name="Baker S."/>
            <person name="Barry K."/>
            <person name="Bills G."/>
            <person name="Bluhm B."/>
            <person name="Cannon C."/>
            <person name="Castanera R."/>
            <person name="Culley D."/>
            <person name="Daum C."/>
            <person name="Ezra D."/>
            <person name="Gonzalez J."/>
            <person name="Henrissat B."/>
            <person name="Kuo A."/>
            <person name="Liang C."/>
            <person name="Lipzen A."/>
            <person name="Lutzoni F."/>
            <person name="Magnuson J."/>
            <person name="Mondo S."/>
            <person name="Nolan M."/>
            <person name="Ohm R."/>
            <person name="Pangilinan J."/>
            <person name="Park H.-J."/>
            <person name="Ramirez L."/>
            <person name="Alfaro M."/>
            <person name="Sun H."/>
            <person name="Tritt A."/>
            <person name="Yoshinaga Y."/>
            <person name="Zwiers L.-H."/>
            <person name="Turgeon B."/>
            <person name="Goodwin S."/>
            <person name="Spatafora J."/>
            <person name="Crous P."/>
            <person name="Grigoriev I."/>
        </authorList>
    </citation>
    <scope>NUCLEOTIDE SEQUENCE</scope>
    <source>
        <strain evidence="8">CBS 107.79</strain>
    </source>
</reference>
<feature type="transmembrane region" description="Helical" evidence="6">
    <location>
        <begin position="111"/>
        <end position="134"/>
    </location>
</feature>
<dbReference type="InterPro" id="IPR050360">
    <property type="entry name" value="MFS_Sugar_Transporters"/>
</dbReference>
<evidence type="ECO:0000256" key="6">
    <source>
        <dbReference type="SAM" id="Phobius"/>
    </source>
</evidence>
<feature type="transmembrane region" description="Helical" evidence="6">
    <location>
        <begin position="198"/>
        <end position="219"/>
    </location>
</feature>